<dbReference type="GO" id="GO:0090110">
    <property type="term" value="P:COPII-coated vesicle cargo loading"/>
    <property type="evidence" value="ECO:0007669"/>
    <property type="project" value="TreeGrafter"/>
</dbReference>
<dbReference type="Gene3D" id="3.40.20.10">
    <property type="entry name" value="Severin"/>
    <property type="match status" value="1"/>
</dbReference>
<evidence type="ECO:0008006" key="16">
    <source>
        <dbReference type="Google" id="ProtNLM"/>
    </source>
</evidence>
<dbReference type="GO" id="GO:0070971">
    <property type="term" value="C:endoplasmic reticulum exit site"/>
    <property type="evidence" value="ECO:0007669"/>
    <property type="project" value="TreeGrafter"/>
</dbReference>
<dbReference type="InterPro" id="IPR036174">
    <property type="entry name" value="Znf_Sec23_Sec24_sf"/>
</dbReference>
<evidence type="ECO:0000256" key="6">
    <source>
        <dbReference type="ARBA" id="ARBA00022927"/>
    </source>
</evidence>
<evidence type="ECO:0000259" key="13">
    <source>
        <dbReference type="Pfam" id="PF08033"/>
    </source>
</evidence>
<evidence type="ECO:0000313" key="14">
    <source>
        <dbReference type="EMBL" id="KAF4110563.1"/>
    </source>
</evidence>
<comment type="subcellular location">
    <subcellularLocation>
        <location evidence="3">Cytoplasm</location>
        <location evidence="3">Cytosol</location>
    </subcellularLocation>
    <subcellularLocation>
        <location evidence="1">Cytoplasmic vesicle</location>
        <location evidence="1">COPII-coated vesicle membrane</location>
        <topology evidence="1">Peripheral membrane protein</topology>
        <orientation evidence="1">Cytoplasmic side</orientation>
    </subcellularLocation>
    <subcellularLocation>
        <location evidence="2">Endoplasmic reticulum membrane</location>
        <topology evidence="2">Peripheral membrane protein</topology>
        <orientation evidence="2">Cytoplasmic side</orientation>
    </subcellularLocation>
</comment>
<dbReference type="PANTHER" id="PTHR13803">
    <property type="entry name" value="SEC24-RELATED PROTEIN"/>
    <property type="match status" value="1"/>
</dbReference>
<dbReference type="Proteomes" id="UP000579812">
    <property type="component" value="Unassembled WGS sequence"/>
</dbReference>
<keyword evidence="15" id="KW-1185">Reference proteome</keyword>
<evidence type="ECO:0000256" key="7">
    <source>
        <dbReference type="ARBA" id="ARBA00023329"/>
    </source>
</evidence>
<dbReference type="GO" id="GO:0000149">
    <property type="term" value="F:SNARE binding"/>
    <property type="evidence" value="ECO:0007669"/>
    <property type="project" value="TreeGrafter"/>
</dbReference>
<comment type="caution">
    <text evidence="14">The sequence shown here is derived from an EMBL/GenBank/DDBJ whole genome shotgun (WGS) entry which is preliminary data.</text>
</comment>
<dbReference type="Gene3D" id="2.60.40.1670">
    <property type="entry name" value="beta-sandwich domain of Sec23/24"/>
    <property type="match status" value="1"/>
</dbReference>
<feature type="compositionally biased region" description="Low complexity" evidence="8">
    <location>
        <begin position="253"/>
        <end position="262"/>
    </location>
</feature>
<evidence type="ECO:0000256" key="4">
    <source>
        <dbReference type="ARBA" id="ARBA00008334"/>
    </source>
</evidence>
<feature type="domain" description="Zinc finger Sec23/Sec24-type" evidence="10">
    <location>
        <begin position="366"/>
        <end position="404"/>
    </location>
</feature>
<sequence>MSQQGYVATPPYSQAQAGMGGYSAGFGNPPPQSHYGVYGSPPQGYSAPPTGVLKPPASSSSGMPPPPVSSQYGANIQQNGAHPHSFPPPVASAPSMSPYGQPPQSAFHSMAQAPPPTQQLTNQMSAMNIGGYGQRPMQIPQSSSSSAAPQQFQTSPPTAMGHPPLSPPGQQLPSLGSPPPMATMGSVTAPPMGMSGPPGPGVHQPPLGPQGYPQQPGSPMSGPYGAQMAGPQMAGPQMAGPQSGAFPGGFPGGPAQMAGPPQKKLDPDSIPSTTQVIEDDQAKRGGQVYVTNIRGQVPPLVTTDFTVQDQGNASPRFMRCTTYSFPCTADLAKQCKVPLAAIIKPFATVPKNETPLYIVNHGETGPIRCNRCKAYMCPYMQFIDGGRRYQCVFCSCVNEVPVQYFQHLDHMGRRMDLYERPELSLGSYEFIATLDYCKNNKPPNPPAYIFMIDVSYNNIKSGLVKLICEELKTMLDRLPKEEGAETSAIKVGFVTYNKILHFYNVKSALAQPQMMVVSDVAEMFVPLLDGFLVNFQESQAVINNLLDQIPDMFADTNESETVFAPVIQAGVEALKAAECSGKLFIFQSSIPTAEAPGKLKNRDDRKLVGTEKEKTLFQPQRGVYEQLTKDCVAQGCCVDLFLFPNQFVDIATMGDVPSHTGGSIYKYSNFQVEVNGQQFLSDLRRDVEKSIGFDAIMRVRTGTGFRATDFFGAIYMNNTTDVEMAAVDCDKAVTVEFKHDDTLSEESGAVMQCALLYTTIGGQRRLRIHNLSLNCSSQLPELYKSCETDALINFFAKSAYRAILNQPLKTVREILVNQTAHMLACYRKSCASPSAASQLILPDAMKVFPVYMNSLLKTPALVGSTELSTDDRAFHRFLVNAMGVEETQVLLYPRLIPLHTMDVSSEAIPAPVRCSEERLSESGIFLLENGLYMFLWLGQACPPDLIQNLFNVPSLGHLSSEGPMSLPVLDNAHSRKIHSIISSISQRRAASMKLLIVKQKDRSEMLFRQHLVEDKGLHGGASYMDFLCYVHREIRQLLT</sequence>
<name>A0A7J6CVI4_9TELE</name>
<dbReference type="Gene3D" id="2.30.30.380">
    <property type="entry name" value="Zn-finger domain of Sec23/24"/>
    <property type="match status" value="1"/>
</dbReference>
<keyword evidence="6" id="KW-0653">Protein transport</keyword>
<feature type="compositionally biased region" description="Polar residues" evidence="8">
    <location>
        <begin position="1"/>
        <end position="16"/>
    </location>
</feature>
<dbReference type="Gene3D" id="1.20.120.730">
    <property type="entry name" value="Sec23/Sec24 helical domain"/>
    <property type="match status" value="1"/>
</dbReference>
<dbReference type="SUPFAM" id="SSF53300">
    <property type="entry name" value="vWA-like"/>
    <property type="match status" value="1"/>
</dbReference>
<proteinExistence type="inferred from homology"/>
<dbReference type="EMBL" id="JAAMOB010000007">
    <property type="protein sequence ID" value="KAF4110563.1"/>
    <property type="molecule type" value="Genomic_DNA"/>
</dbReference>
<dbReference type="Pfam" id="PF00626">
    <property type="entry name" value="Gelsolin"/>
    <property type="match status" value="1"/>
</dbReference>
<dbReference type="GO" id="GO:0030127">
    <property type="term" value="C:COPII vesicle coat"/>
    <property type="evidence" value="ECO:0007669"/>
    <property type="project" value="InterPro"/>
</dbReference>
<dbReference type="InterPro" id="IPR041742">
    <property type="entry name" value="Sec24-like_trunk_dom"/>
</dbReference>
<comment type="similarity">
    <text evidence="4">Belongs to the SEC23/SEC24 family. SEC24 subfamily.</text>
</comment>
<keyword evidence="5" id="KW-0813">Transport</keyword>
<dbReference type="InterPro" id="IPR012990">
    <property type="entry name" value="Beta-sandwich_Sec23_24"/>
</dbReference>
<evidence type="ECO:0000256" key="2">
    <source>
        <dbReference type="ARBA" id="ARBA00004397"/>
    </source>
</evidence>
<dbReference type="InterPro" id="IPR036175">
    <property type="entry name" value="Sec23/24_helical_dom_sf"/>
</dbReference>
<dbReference type="PANTHER" id="PTHR13803:SF6">
    <property type="entry name" value="PROTEIN TRANSPORT PROTEIN SEC24D"/>
    <property type="match status" value="1"/>
</dbReference>
<feature type="domain" description="Sec23/Sec24 trunk" evidence="11">
    <location>
        <begin position="443"/>
        <end position="687"/>
    </location>
</feature>
<dbReference type="SUPFAM" id="SSF81995">
    <property type="entry name" value="beta-sandwich domain of Sec23/24"/>
    <property type="match status" value="2"/>
</dbReference>
<evidence type="ECO:0000256" key="3">
    <source>
        <dbReference type="ARBA" id="ARBA00004514"/>
    </source>
</evidence>
<dbReference type="SUPFAM" id="SSF81811">
    <property type="entry name" value="Helical domain of Sec23/24"/>
    <property type="match status" value="1"/>
</dbReference>
<feature type="compositionally biased region" description="Polar residues" evidence="8">
    <location>
        <begin position="71"/>
        <end position="80"/>
    </location>
</feature>
<evidence type="ECO:0000256" key="8">
    <source>
        <dbReference type="SAM" id="MobiDB-lite"/>
    </source>
</evidence>
<evidence type="ECO:0000256" key="5">
    <source>
        <dbReference type="ARBA" id="ARBA00022448"/>
    </source>
</evidence>
<dbReference type="Pfam" id="PF04811">
    <property type="entry name" value="Sec23_trunk"/>
    <property type="match status" value="1"/>
</dbReference>
<dbReference type="Pfam" id="PF08033">
    <property type="entry name" value="Sec23_BS"/>
    <property type="match status" value="1"/>
</dbReference>
<dbReference type="InterPro" id="IPR006896">
    <property type="entry name" value="Sec23/24_trunk_dom"/>
</dbReference>
<dbReference type="Pfam" id="PF04810">
    <property type="entry name" value="zf-Sec23_Sec24"/>
    <property type="match status" value="1"/>
</dbReference>
<feature type="domain" description="Sec23/Sec24 beta-sandwich" evidence="13">
    <location>
        <begin position="692"/>
        <end position="776"/>
    </location>
</feature>
<dbReference type="SUPFAM" id="SSF82919">
    <property type="entry name" value="Zn-finger domain of Sec23/24"/>
    <property type="match status" value="1"/>
</dbReference>
<organism evidence="14 15">
    <name type="scientific">Onychostoma macrolepis</name>
    <dbReference type="NCBI Taxonomy" id="369639"/>
    <lineage>
        <taxon>Eukaryota</taxon>
        <taxon>Metazoa</taxon>
        <taxon>Chordata</taxon>
        <taxon>Craniata</taxon>
        <taxon>Vertebrata</taxon>
        <taxon>Euteleostomi</taxon>
        <taxon>Actinopterygii</taxon>
        <taxon>Neopterygii</taxon>
        <taxon>Teleostei</taxon>
        <taxon>Ostariophysi</taxon>
        <taxon>Cypriniformes</taxon>
        <taxon>Cyprinidae</taxon>
        <taxon>Acrossocheilinae</taxon>
        <taxon>Onychostoma</taxon>
    </lineage>
</organism>
<dbReference type="GO" id="GO:0005789">
    <property type="term" value="C:endoplasmic reticulum membrane"/>
    <property type="evidence" value="ECO:0007669"/>
    <property type="project" value="UniProtKB-SubCell"/>
</dbReference>
<feature type="domain" description="Gelsolin-like" evidence="9">
    <location>
        <begin position="909"/>
        <end position="980"/>
    </location>
</feature>
<feature type="region of interest" description="Disordered" evidence="8">
    <location>
        <begin position="1"/>
        <end position="276"/>
    </location>
</feature>
<dbReference type="InterPro" id="IPR007123">
    <property type="entry name" value="Gelsolin-like_dom"/>
</dbReference>
<accession>A0A7J6CVI4</accession>
<reference evidence="14 15" key="1">
    <citation type="submission" date="2020-04" db="EMBL/GenBank/DDBJ databases">
        <title>Chromosome-level genome assembly of a cyprinid fish Onychostoma macrolepis by integration of Nanopore Sequencing, Bionano and Hi-C technology.</title>
        <authorList>
            <person name="Wang D."/>
        </authorList>
    </citation>
    <scope>NUCLEOTIDE SEQUENCE [LARGE SCALE GENOMIC DNA]</scope>
    <source>
        <strain evidence="14">SWU-2019</strain>
        <tissue evidence="14">Muscle</tissue>
    </source>
</reference>
<dbReference type="GO" id="GO:0006886">
    <property type="term" value="P:intracellular protein transport"/>
    <property type="evidence" value="ECO:0007669"/>
    <property type="project" value="InterPro"/>
</dbReference>
<dbReference type="FunFam" id="3.40.50.410:FF:000020">
    <property type="entry name" value="protein transport protein Sec24D isoform X1"/>
    <property type="match status" value="1"/>
</dbReference>
<protein>
    <recommendedName>
        <fullName evidence="16">Protein transport protein Sec24D</fullName>
    </recommendedName>
</protein>
<dbReference type="InterPro" id="IPR029006">
    <property type="entry name" value="ADF-H/Gelsolin-like_dom_sf"/>
</dbReference>
<dbReference type="InterPro" id="IPR006900">
    <property type="entry name" value="Sec23/24_helical_dom"/>
</dbReference>
<evidence type="ECO:0000313" key="15">
    <source>
        <dbReference type="Proteomes" id="UP000579812"/>
    </source>
</evidence>
<dbReference type="InterPro" id="IPR036465">
    <property type="entry name" value="vWFA_dom_sf"/>
</dbReference>
<dbReference type="AlphaFoldDB" id="A0A7J6CVI4"/>
<dbReference type="InterPro" id="IPR050550">
    <property type="entry name" value="SEC23_SEC24_subfamily"/>
</dbReference>
<evidence type="ECO:0000259" key="12">
    <source>
        <dbReference type="Pfam" id="PF04815"/>
    </source>
</evidence>
<dbReference type="FunFam" id="2.30.30.380:FF:000003">
    <property type="entry name" value="SEC24 homolog D, COPII coat complex component"/>
    <property type="match status" value="1"/>
</dbReference>
<dbReference type="GO" id="GO:0008270">
    <property type="term" value="F:zinc ion binding"/>
    <property type="evidence" value="ECO:0007669"/>
    <property type="project" value="InterPro"/>
</dbReference>
<keyword evidence="7" id="KW-0968">Cytoplasmic vesicle</keyword>
<dbReference type="CDD" id="cd01479">
    <property type="entry name" value="Sec24-like"/>
    <property type="match status" value="1"/>
</dbReference>
<dbReference type="InterPro" id="IPR006895">
    <property type="entry name" value="Znf_Sec23_Sec24"/>
</dbReference>
<feature type="compositionally biased region" description="Low complexity" evidence="8">
    <location>
        <begin position="209"/>
        <end position="225"/>
    </location>
</feature>
<dbReference type="GO" id="GO:0005829">
    <property type="term" value="C:cytosol"/>
    <property type="evidence" value="ECO:0007669"/>
    <property type="project" value="UniProtKB-SubCell"/>
</dbReference>
<feature type="domain" description="Sec23/Sec24 helical" evidence="12">
    <location>
        <begin position="788"/>
        <end position="887"/>
    </location>
</feature>
<evidence type="ECO:0000259" key="10">
    <source>
        <dbReference type="Pfam" id="PF04810"/>
    </source>
</evidence>
<dbReference type="InterPro" id="IPR036180">
    <property type="entry name" value="Gelsolin-like_dom_sf"/>
</dbReference>
<feature type="compositionally biased region" description="Low complexity" evidence="8">
    <location>
        <begin position="140"/>
        <end position="159"/>
    </location>
</feature>
<evidence type="ECO:0000259" key="9">
    <source>
        <dbReference type="Pfam" id="PF00626"/>
    </source>
</evidence>
<dbReference type="Pfam" id="PF04815">
    <property type="entry name" value="Sec23_helical"/>
    <property type="match status" value="1"/>
</dbReference>
<dbReference type="Gene3D" id="3.40.50.410">
    <property type="entry name" value="von Willebrand factor, type A domain"/>
    <property type="match status" value="1"/>
</dbReference>
<gene>
    <name evidence="14" type="ORF">G5714_007594</name>
</gene>
<evidence type="ECO:0000259" key="11">
    <source>
        <dbReference type="Pfam" id="PF04811"/>
    </source>
</evidence>
<dbReference type="SUPFAM" id="SSF82754">
    <property type="entry name" value="C-terminal, gelsolin-like domain of Sec23/24"/>
    <property type="match status" value="1"/>
</dbReference>
<evidence type="ECO:0000256" key="1">
    <source>
        <dbReference type="ARBA" id="ARBA00004299"/>
    </source>
</evidence>
<dbReference type="FunFam" id="2.60.40.1670:FF:000004">
    <property type="entry name" value="SEC24 homolog D, COPII coat complex component"/>
    <property type="match status" value="1"/>
</dbReference>